<reference evidence="1" key="1">
    <citation type="submission" date="2020-08" db="EMBL/GenBank/DDBJ databases">
        <title>Multicomponent nature underlies the extraordinary mechanical properties of spider dragline silk.</title>
        <authorList>
            <person name="Kono N."/>
            <person name="Nakamura H."/>
            <person name="Mori M."/>
            <person name="Yoshida Y."/>
            <person name="Ohtoshi R."/>
            <person name="Malay A.D."/>
            <person name="Moran D.A.P."/>
            <person name="Tomita M."/>
            <person name="Numata K."/>
            <person name="Arakawa K."/>
        </authorList>
    </citation>
    <scope>NUCLEOTIDE SEQUENCE</scope>
</reference>
<dbReference type="Proteomes" id="UP000886998">
    <property type="component" value="Unassembled WGS sequence"/>
</dbReference>
<proteinExistence type="predicted"/>
<gene>
    <name evidence="1" type="ORF">TNIN_65421</name>
</gene>
<evidence type="ECO:0000313" key="1">
    <source>
        <dbReference type="EMBL" id="GFY62401.1"/>
    </source>
</evidence>
<dbReference type="EMBL" id="BMAV01014197">
    <property type="protein sequence ID" value="GFY62401.1"/>
    <property type="molecule type" value="Genomic_DNA"/>
</dbReference>
<name>A0A8X6Y0K3_9ARAC</name>
<keyword evidence="2" id="KW-1185">Reference proteome</keyword>
<accession>A0A8X6Y0K3</accession>
<comment type="caution">
    <text evidence="1">The sequence shown here is derived from an EMBL/GenBank/DDBJ whole genome shotgun (WGS) entry which is preliminary data.</text>
</comment>
<sequence>MTSGEYEIRMEIVSSVEIPVGVSHSQDQGRETCDWKRQDLYELVRKDDLTSESTLNHLRADMFCCSFEPALQNFETTLRKEVA</sequence>
<organism evidence="1 2">
    <name type="scientific">Trichonephila inaurata madagascariensis</name>
    <dbReference type="NCBI Taxonomy" id="2747483"/>
    <lineage>
        <taxon>Eukaryota</taxon>
        <taxon>Metazoa</taxon>
        <taxon>Ecdysozoa</taxon>
        <taxon>Arthropoda</taxon>
        <taxon>Chelicerata</taxon>
        <taxon>Arachnida</taxon>
        <taxon>Araneae</taxon>
        <taxon>Araneomorphae</taxon>
        <taxon>Entelegynae</taxon>
        <taxon>Araneoidea</taxon>
        <taxon>Nephilidae</taxon>
        <taxon>Trichonephila</taxon>
        <taxon>Trichonephila inaurata</taxon>
    </lineage>
</organism>
<evidence type="ECO:0000313" key="2">
    <source>
        <dbReference type="Proteomes" id="UP000886998"/>
    </source>
</evidence>
<dbReference type="AlphaFoldDB" id="A0A8X6Y0K3"/>
<protein>
    <submittedName>
        <fullName evidence="1">Uncharacterized protein</fullName>
    </submittedName>
</protein>